<dbReference type="RefSeq" id="WP_013071311.1">
    <property type="nucleotide sequence ID" value="NZ_CAJXAW010000025.1"/>
</dbReference>
<feature type="transmembrane region" description="Helical" evidence="2">
    <location>
        <begin position="49"/>
        <end position="68"/>
    </location>
</feature>
<keyword evidence="2" id="KW-1133">Transmembrane helix</keyword>
<reference evidence="3 4" key="1">
    <citation type="journal article" date="2018" name="Nat. Biotechnol.">
        <title>A standardized bacterial taxonomy based on genome phylogeny substantially revises the tree of life.</title>
        <authorList>
            <person name="Parks D.H."/>
            <person name="Chuvochina M."/>
            <person name="Waite D.W."/>
            <person name="Rinke C."/>
            <person name="Skarshewski A."/>
            <person name="Chaumeil P.A."/>
            <person name="Hugenholtz P."/>
        </authorList>
    </citation>
    <scope>NUCLEOTIDE SEQUENCE [LARGE SCALE GENOMIC DNA]</scope>
    <source>
        <strain evidence="3">UBA9359</strain>
    </source>
</reference>
<dbReference type="OMA" id="DKRVIYA"/>
<dbReference type="Proteomes" id="UP000264330">
    <property type="component" value="Unassembled WGS sequence"/>
</dbReference>
<keyword evidence="2" id="KW-0812">Transmembrane</keyword>
<protein>
    <submittedName>
        <fullName evidence="3">DUF4179 domain-containing protein</fullName>
    </submittedName>
</protein>
<proteinExistence type="predicted"/>
<feature type="coiled-coil region" evidence="1">
    <location>
        <begin position="119"/>
        <end position="174"/>
    </location>
</feature>
<dbReference type="EMBL" id="DPMF01000286">
    <property type="protein sequence ID" value="HCV81845.1"/>
    <property type="molecule type" value="Genomic_DNA"/>
</dbReference>
<evidence type="ECO:0000256" key="1">
    <source>
        <dbReference type="SAM" id="Coils"/>
    </source>
</evidence>
<keyword evidence="2" id="KW-0472">Membrane</keyword>
<sequence length="187" mass="21766">MKNDEYFEDLKKLNFDIAEPNSGHEDRFLEKLDRRHQNKHPKKGKLRKLWIPLSSIAAALIIVFFAFGKVFNTPAFAKETGLAAVSPQMKETQDFYSTLIERELKSIEGERSPQTNKIINDALVQLETLEKEYNKLKKDLLESGQDKRVIYAMINNFQKRIDLLNQVLDQIETIKQLNTQKNETNII</sequence>
<dbReference type="AlphaFoldDB" id="A0A3D5J159"/>
<evidence type="ECO:0000256" key="2">
    <source>
        <dbReference type="SAM" id="Phobius"/>
    </source>
</evidence>
<comment type="caution">
    <text evidence="3">The sequence shown here is derived from an EMBL/GenBank/DDBJ whole genome shotgun (WGS) entry which is preliminary data.</text>
</comment>
<organism evidence="3 4">
    <name type="scientific">Zunongwangia profunda</name>
    <dbReference type="NCBI Taxonomy" id="398743"/>
    <lineage>
        <taxon>Bacteria</taxon>
        <taxon>Pseudomonadati</taxon>
        <taxon>Bacteroidota</taxon>
        <taxon>Flavobacteriia</taxon>
        <taxon>Flavobacteriales</taxon>
        <taxon>Flavobacteriaceae</taxon>
        <taxon>Zunongwangia</taxon>
    </lineage>
</organism>
<evidence type="ECO:0000313" key="3">
    <source>
        <dbReference type="EMBL" id="HCV81845.1"/>
    </source>
</evidence>
<keyword evidence="1" id="KW-0175">Coiled coil</keyword>
<accession>A0A3D5J159</accession>
<name>A0A3D5J159_9FLAO</name>
<gene>
    <name evidence="3" type="ORF">DGQ38_12430</name>
</gene>
<evidence type="ECO:0000313" key="4">
    <source>
        <dbReference type="Proteomes" id="UP000264330"/>
    </source>
</evidence>